<proteinExistence type="predicted"/>
<organism evidence="3 4">
    <name type="scientific">Azorhizobium oxalatiphilum</name>
    <dbReference type="NCBI Taxonomy" id="980631"/>
    <lineage>
        <taxon>Bacteria</taxon>
        <taxon>Pseudomonadati</taxon>
        <taxon>Pseudomonadota</taxon>
        <taxon>Alphaproteobacteria</taxon>
        <taxon>Hyphomicrobiales</taxon>
        <taxon>Xanthobacteraceae</taxon>
        <taxon>Azorhizobium</taxon>
    </lineage>
</organism>
<dbReference type="Proteomes" id="UP000606044">
    <property type="component" value="Unassembled WGS sequence"/>
</dbReference>
<evidence type="ECO:0008006" key="5">
    <source>
        <dbReference type="Google" id="ProtNLM"/>
    </source>
</evidence>
<evidence type="ECO:0000313" key="3">
    <source>
        <dbReference type="EMBL" id="GGF88042.1"/>
    </source>
</evidence>
<dbReference type="EMBL" id="BMCT01000012">
    <property type="protein sequence ID" value="GGF88042.1"/>
    <property type="molecule type" value="Genomic_DNA"/>
</dbReference>
<keyword evidence="4" id="KW-1185">Reference proteome</keyword>
<dbReference type="AlphaFoldDB" id="A0A917FJS1"/>
<dbReference type="RefSeq" id="WP_188584071.1">
    <property type="nucleotide sequence ID" value="NZ_BMCT01000012.1"/>
</dbReference>
<feature type="compositionally biased region" description="Low complexity" evidence="1">
    <location>
        <begin position="59"/>
        <end position="71"/>
    </location>
</feature>
<evidence type="ECO:0000256" key="2">
    <source>
        <dbReference type="SAM" id="SignalP"/>
    </source>
</evidence>
<reference evidence="3" key="2">
    <citation type="submission" date="2020-09" db="EMBL/GenBank/DDBJ databases">
        <authorList>
            <person name="Sun Q."/>
            <person name="Sedlacek I."/>
        </authorList>
    </citation>
    <scope>NUCLEOTIDE SEQUENCE</scope>
    <source>
        <strain evidence="3">CCM 7897</strain>
    </source>
</reference>
<name>A0A917FJS1_9HYPH</name>
<accession>A0A917FJS1</accession>
<gene>
    <name evidence="3" type="ORF">GCM10007301_54970</name>
</gene>
<comment type="caution">
    <text evidence="3">The sequence shown here is derived from an EMBL/GenBank/DDBJ whole genome shotgun (WGS) entry which is preliminary data.</text>
</comment>
<feature type="signal peptide" evidence="2">
    <location>
        <begin position="1"/>
        <end position="23"/>
    </location>
</feature>
<feature type="region of interest" description="Disordered" evidence="1">
    <location>
        <begin position="59"/>
        <end position="97"/>
    </location>
</feature>
<protein>
    <recommendedName>
        <fullName evidence="5">Alpha/beta hydrolase</fullName>
    </recommendedName>
</protein>
<reference evidence="3" key="1">
    <citation type="journal article" date="2014" name="Int. J. Syst. Evol. Microbiol.">
        <title>Complete genome sequence of Corynebacterium casei LMG S-19264T (=DSM 44701T), isolated from a smear-ripened cheese.</title>
        <authorList>
            <consortium name="US DOE Joint Genome Institute (JGI-PGF)"/>
            <person name="Walter F."/>
            <person name="Albersmeier A."/>
            <person name="Kalinowski J."/>
            <person name="Ruckert C."/>
        </authorList>
    </citation>
    <scope>NUCLEOTIDE SEQUENCE</scope>
    <source>
        <strain evidence="3">CCM 7897</strain>
    </source>
</reference>
<sequence length="97" mass="9978">MRTMSYAALALVAGLAFSGAASADEYVSQANRDNYAVLAQSAPAATVYRTNESLLPLTAAPTARTARPASANDQIVGPFSDKDAHSGPSHSGIPSRL</sequence>
<evidence type="ECO:0000256" key="1">
    <source>
        <dbReference type="SAM" id="MobiDB-lite"/>
    </source>
</evidence>
<feature type="chain" id="PRO_5037893007" description="Alpha/beta hydrolase" evidence="2">
    <location>
        <begin position="24"/>
        <end position="97"/>
    </location>
</feature>
<evidence type="ECO:0000313" key="4">
    <source>
        <dbReference type="Proteomes" id="UP000606044"/>
    </source>
</evidence>
<keyword evidence="2" id="KW-0732">Signal</keyword>